<feature type="compositionally biased region" description="Gly residues" evidence="1">
    <location>
        <begin position="41"/>
        <end position="60"/>
    </location>
</feature>
<evidence type="ECO:0000256" key="1">
    <source>
        <dbReference type="SAM" id="MobiDB-lite"/>
    </source>
</evidence>
<proteinExistence type="predicted"/>
<feature type="region of interest" description="Disordered" evidence="1">
    <location>
        <begin position="1"/>
        <end position="67"/>
    </location>
</feature>
<keyword evidence="3" id="KW-1185">Reference proteome</keyword>
<dbReference type="EMBL" id="JAGSMN010000610">
    <property type="protein sequence ID" value="MBR7676173.1"/>
    <property type="molecule type" value="Genomic_DNA"/>
</dbReference>
<dbReference type="AlphaFoldDB" id="A0A8T4IZQ6"/>
<feature type="compositionally biased region" description="Basic and acidic residues" evidence="1">
    <location>
        <begin position="1"/>
        <end position="10"/>
    </location>
</feature>
<organism evidence="2 3">
    <name type="scientific">Streptomyces daliensis</name>
    <dbReference type="NCBI Taxonomy" id="299421"/>
    <lineage>
        <taxon>Bacteria</taxon>
        <taxon>Bacillati</taxon>
        <taxon>Actinomycetota</taxon>
        <taxon>Actinomycetes</taxon>
        <taxon>Kitasatosporales</taxon>
        <taxon>Streptomycetaceae</taxon>
        <taxon>Streptomyces</taxon>
    </lineage>
</organism>
<name>A0A8T4IZQ6_9ACTN</name>
<feature type="non-terminal residue" evidence="2">
    <location>
        <position position="1"/>
    </location>
</feature>
<evidence type="ECO:0000313" key="2">
    <source>
        <dbReference type="EMBL" id="MBR7676173.1"/>
    </source>
</evidence>
<accession>A0A8T4IZQ6</accession>
<evidence type="ECO:0000313" key="3">
    <source>
        <dbReference type="Proteomes" id="UP000675554"/>
    </source>
</evidence>
<protein>
    <submittedName>
        <fullName evidence="2">Uncharacterized protein</fullName>
    </submittedName>
</protein>
<sequence>PRARQEEDGLARGGCPTANERFTLPPGTRPSMPRQRPPGSGPGGPAGPGGFGGPNGSGGPGGPPRFG</sequence>
<gene>
    <name evidence="2" type="ORF">KDA82_24820</name>
</gene>
<reference evidence="2" key="1">
    <citation type="submission" date="2021-04" db="EMBL/GenBank/DDBJ databases">
        <title>Sequencing of actinobacteria type strains.</title>
        <authorList>
            <person name="Nguyen G.-S."/>
            <person name="Wentzel A."/>
        </authorList>
    </citation>
    <scope>NUCLEOTIDE SEQUENCE</scope>
    <source>
        <strain evidence="2">DSM 42095</strain>
    </source>
</reference>
<comment type="caution">
    <text evidence="2">The sequence shown here is derived from an EMBL/GenBank/DDBJ whole genome shotgun (WGS) entry which is preliminary data.</text>
</comment>
<dbReference type="Proteomes" id="UP000675554">
    <property type="component" value="Unassembled WGS sequence"/>
</dbReference>